<keyword evidence="1" id="KW-0233">DNA recombination</keyword>
<dbReference type="AlphaFoldDB" id="A0A1H8KX82"/>
<evidence type="ECO:0000256" key="1">
    <source>
        <dbReference type="ARBA" id="ARBA00023172"/>
    </source>
</evidence>
<dbReference type="Proteomes" id="UP000199054">
    <property type="component" value="Unassembled WGS sequence"/>
</dbReference>
<reference evidence="2 3" key="1">
    <citation type="submission" date="2016-10" db="EMBL/GenBank/DDBJ databases">
        <authorList>
            <person name="de Groot N.N."/>
        </authorList>
    </citation>
    <scope>NUCLEOTIDE SEQUENCE [LARGE SCALE GENOMIC DNA]</scope>
    <source>
        <strain evidence="2 3">DSM 8512</strain>
    </source>
</reference>
<proteinExistence type="predicted"/>
<dbReference type="GO" id="GO:0006310">
    <property type="term" value="P:DNA recombination"/>
    <property type="evidence" value="ECO:0007669"/>
    <property type="project" value="UniProtKB-KW"/>
</dbReference>
<dbReference type="GO" id="GO:0015074">
    <property type="term" value="P:DNA integration"/>
    <property type="evidence" value="ECO:0007669"/>
    <property type="project" value="InterPro"/>
</dbReference>
<dbReference type="InterPro" id="IPR011010">
    <property type="entry name" value="DNA_brk_join_enz"/>
</dbReference>
<evidence type="ECO:0000313" key="2">
    <source>
        <dbReference type="EMBL" id="SEN97431.1"/>
    </source>
</evidence>
<protein>
    <recommendedName>
        <fullName evidence="4">Phage integrase family protein</fullName>
    </recommendedName>
</protein>
<accession>A0A1H8KX82</accession>
<sequence>MNFARDQLRGEWMTATDEKEDDGYEVYCPAELRPSLSALPIRGGHVIPKHLTQPFGYNSVEKAFRTWRATLGERALKYSLHGLRKLAIIRLAETGCFDAQIQAITNQSPGMVDYYRKKASRKRRSTAAFSMKAAAEQNENET</sequence>
<organism evidence="2 3">
    <name type="scientific">Paracoccus alcaliphilus</name>
    <dbReference type="NCBI Taxonomy" id="34002"/>
    <lineage>
        <taxon>Bacteria</taxon>
        <taxon>Pseudomonadati</taxon>
        <taxon>Pseudomonadota</taxon>
        <taxon>Alphaproteobacteria</taxon>
        <taxon>Rhodobacterales</taxon>
        <taxon>Paracoccaceae</taxon>
        <taxon>Paracoccus</taxon>
    </lineage>
</organism>
<evidence type="ECO:0000313" key="3">
    <source>
        <dbReference type="Proteomes" id="UP000199054"/>
    </source>
</evidence>
<dbReference type="GO" id="GO:0003677">
    <property type="term" value="F:DNA binding"/>
    <property type="evidence" value="ECO:0007669"/>
    <property type="project" value="InterPro"/>
</dbReference>
<keyword evidence="3" id="KW-1185">Reference proteome</keyword>
<dbReference type="SUPFAM" id="SSF56349">
    <property type="entry name" value="DNA breaking-rejoining enzymes"/>
    <property type="match status" value="1"/>
</dbReference>
<dbReference type="EMBL" id="FODE01000025">
    <property type="protein sequence ID" value="SEN97431.1"/>
    <property type="molecule type" value="Genomic_DNA"/>
</dbReference>
<dbReference type="Gene3D" id="1.10.443.10">
    <property type="entry name" value="Intergrase catalytic core"/>
    <property type="match status" value="1"/>
</dbReference>
<evidence type="ECO:0008006" key="4">
    <source>
        <dbReference type="Google" id="ProtNLM"/>
    </source>
</evidence>
<gene>
    <name evidence="2" type="ORF">SAMN04489859_102566</name>
</gene>
<name>A0A1H8KX82_9RHOB</name>
<dbReference type="InterPro" id="IPR013762">
    <property type="entry name" value="Integrase-like_cat_sf"/>
</dbReference>
<dbReference type="STRING" id="34002.SAMN04489859_102566"/>